<proteinExistence type="predicted"/>
<keyword evidence="2" id="KW-1185">Reference proteome</keyword>
<reference evidence="1" key="1">
    <citation type="submission" date="2021-03" db="EMBL/GenBank/DDBJ databases">
        <title>Draft genome sequence of rust myrtle Austropuccinia psidii MF-1, a brazilian biotype.</title>
        <authorList>
            <person name="Quecine M.C."/>
            <person name="Pachon D.M.R."/>
            <person name="Bonatelli M.L."/>
            <person name="Correr F.H."/>
            <person name="Franceschini L.M."/>
            <person name="Leite T.F."/>
            <person name="Margarido G.R.A."/>
            <person name="Almeida C.A."/>
            <person name="Ferrarezi J.A."/>
            <person name="Labate C.A."/>
        </authorList>
    </citation>
    <scope>NUCLEOTIDE SEQUENCE</scope>
    <source>
        <strain evidence="1">MF-1</strain>
    </source>
</reference>
<dbReference type="Proteomes" id="UP000765509">
    <property type="component" value="Unassembled WGS sequence"/>
</dbReference>
<gene>
    <name evidence="1" type="ORF">O181_122295</name>
</gene>
<name>A0A9Q3KNX1_9BASI</name>
<comment type="caution">
    <text evidence="1">The sequence shown here is derived from an EMBL/GenBank/DDBJ whole genome shotgun (WGS) entry which is preliminary data.</text>
</comment>
<sequence>MDKSVKTLQYGHAQLGQASEETNRRLKQVFEEQHHCKRDSYLLDQDLNKLLNIYQNLKPHPQGHFLDNPYHKEDIKPDSLLYNKASSPYQYQYGDYMSYSEKEALKQLPEASSWLKSSGTGDYDHM</sequence>
<accession>A0A9Q3KNX1</accession>
<dbReference type="AlphaFoldDB" id="A0A9Q3KNX1"/>
<evidence type="ECO:0000313" key="2">
    <source>
        <dbReference type="Proteomes" id="UP000765509"/>
    </source>
</evidence>
<dbReference type="EMBL" id="AVOT02112870">
    <property type="protein sequence ID" value="MBW0582580.1"/>
    <property type="molecule type" value="Genomic_DNA"/>
</dbReference>
<protein>
    <submittedName>
        <fullName evidence="1">Uncharacterized protein</fullName>
    </submittedName>
</protein>
<organism evidence="1 2">
    <name type="scientific">Austropuccinia psidii MF-1</name>
    <dbReference type="NCBI Taxonomy" id="1389203"/>
    <lineage>
        <taxon>Eukaryota</taxon>
        <taxon>Fungi</taxon>
        <taxon>Dikarya</taxon>
        <taxon>Basidiomycota</taxon>
        <taxon>Pucciniomycotina</taxon>
        <taxon>Pucciniomycetes</taxon>
        <taxon>Pucciniales</taxon>
        <taxon>Sphaerophragmiaceae</taxon>
        <taxon>Austropuccinia</taxon>
    </lineage>
</organism>
<evidence type="ECO:0000313" key="1">
    <source>
        <dbReference type="EMBL" id="MBW0582580.1"/>
    </source>
</evidence>